<dbReference type="AlphaFoldDB" id="A0A0D7B209"/>
<feature type="compositionally biased region" description="Low complexity" evidence="1">
    <location>
        <begin position="181"/>
        <end position="197"/>
    </location>
</feature>
<name>A0A0D7B209_9AGAR</name>
<reference evidence="2 3" key="1">
    <citation type="journal article" date="2015" name="Fungal Genet. Biol.">
        <title>Evolution of novel wood decay mechanisms in Agaricales revealed by the genome sequences of Fistulina hepatica and Cylindrobasidium torrendii.</title>
        <authorList>
            <person name="Floudas D."/>
            <person name="Held B.W."/>
            <person name="Riley R."/>
            <person name="Nagy L.G."/>
            <person name="Koehler G."/>
            <person name="Ransdell A.S."/>
            <person name="Younus H."/>
            <person name="Chow J."/>
            <person name="Chiniquy J."/>
            <person name="Lipzen A."/>
            <person name="Tritt A."/>
            <person name="Sun H."/>
            <person name="Haridas S."/>
            <person name="LaButti K."/>
            <person name="Ohm R.A."/>
            <person name="Kues U."/>
            <person name="Blanchette R.A."/>
            <person name="Grigoriev I.V."/>
            <person name="Minto R.E."/>
            <person name="Hibbett D.S."/>
        </authorList>
    </citation>
    <scope>NUCLEOTIDE SEQUENCE [LARGE SCALE GENOMIC DNA]</scope>
    <source>
        <strain evidence="2 3">FP15055 ss-10</strain>
    </source>
</reference>
<organism evidence="2 3">
    <name type="scientific">Cylindrobasidium torrendii FP15055 ss-10</name>
    <dbReference type="NCBI Taxonomy" id="1314674"/>
    <lineage>
        <taxon>Eukaryota</taxon>
        <taxon>Fungi</taxon>
        <taxon>Dikarya</taxon>
        <taxon>Basidiomycota</taxon>
        <taxon>Agaricomycotina</taxon>
        <taxon>Agaricomycetes</taxon>
        <taxon>Agaricomycetidae</taxon>
        <taxon>Agaricales</taxon>
        <taxon>Marasmiineae</taxon>
        <taxon>Physalacriaceae</taxon>
        <taxon>Cylindrobasidium</taxon>
    </lineage>
</organism>
<sequence>MSSLLPQWGLPPAPKVIPRPSDATREIKPEQALQHGYVMRGLPFPHGFPLGTSFPGTYPVPIDRSFLAGSHALNFTANLAPGYPGPPSYPPDEPVEPDASMFKLKRINGHDPGTPVALIGRSVVVTSTDGVTRGSSSTTAAAVRGGNVKASESSLSTALGGFTDRNGAQRADATPPPDEGASATDPASPSSPSDRPSFISHPAPWLSSSVGIAPAGPRPSRQAKPVIRRPPTPPELQALQMAPPMIDLSKRHEYQPKRARSPSDGGDGKKSRKKGASARPTFHVFDKAAEDEAEEGAETTEAEALPIVKKPEPLFADPTLESLSGSPPPNDSRLKLCPSRPKMAPLLKRQKAYPSTRVEEQRALFSNKQAAQTLLRDALLRHLQHNHRMKKSEAADLIDKADHELEDGGEPEPPSEAGELTPKQEPIENEPQKMVDDPAAKTRTSPSQGGSVDEKPPPTPIAQDH</sequence>
<feature type="region of interest" description="Disordered" evidence="1">
    <location>
        <begin position="386"/>
        <end position="465"/>
    </location>
</feature>
<feature type="compositionally biased region" description="Basic and acidic residues" evidence="1">
    <location>
        <begin position="430"/>
        <end position="440"/>
    </location>
</feature>
<feature type="compositionally biased region" description="Basic and acidic residues" evidence="1">
    <location>
        <begin position="391"/>
        <end position="403"/>
    </location>
</feature>
<evidence type="ECO:0000313" key="3">
    <source>
        <dbReference type="Proteomes" id="UP000054007"/>
    </source>
</evidence>
<dbReference type="EMBL" id="KN880648">
    <property type="protein sequence ID" value="KIY64220.1"/>
    <property type="molecule type" value="Genomic_DNA"/>
</dbReference>
<protein>
    <submittedName>
        <fullName evidence="2">Uncharacterized protein</fullName>
    </submittedName>
</protein>
<feature type="compositionally biased region" description="Polar residues" evidence="1">
    <location>
        <begin position="129"/>
        <end position="140"/>
    </location>
</feature>
<evidence type="ECO:0000313" key="2">
    <source>
        <dbReference type="EMBL" id="KIY64220.1"/>
    </source>
</evidence>
<feature type="compositionally biased region" description="Acidic residues" evidence="1">
    <location>
        <begin position="291"/>
        <end position="301"/>
    </location>
</feature>
<proteinExistence type="predicted"/>
<accession>A0A0D7B209</accession>
<keyword evidence="3" id="KW-1185">Reference proteome</keyword>
<gene>
    <name evidence="2" type="ORF">CYLTODRAFT_457416</name>
</gene>
<feature type="region of interest" description="Disordered" evidence="1">
    <location>
        <begin position="129"/>
        <end position="360"/>
    </location>
</feature>
<evidence type="ECO:0000256" key="1">
    <source>
        <dbReference type="SAM" id="MobiDB-lite"/>
    </source>
</evidence>
<dbReference type="Proteomes" id="UP000054007">
    <property type="component" value="Unassembled WGS sequence"/>
</dbReference>